<evidence type="ECO:0000256" key="1">
    <source>
        <dbReference type="SAM" id="MobiDB-lite"/>
    </source>
</evidence>
<evidence type="ECO:0000313" key="3">
    <source>
        <dbReference type="Proteomes" id="UP001529510"/>
    </source>
</evidence>
<accession>A0ABD0NUB8</accession>
<feature type="non-terminal residue" evidence="2">
    <location>
        <position position="123"/>
    </location>
</feature>
<keyword evidence="3" id="KW-1185">Reference proteome</keyword>
<organism evidence="2 3">
    <name type="scientific">Cirrhinus mrigala</name>
    <name type="common">Mrigala</name>
    <dbReference type="NCBI Taxonomy" id="683832"/>
    <lineage>
        <taxon>Eukaryota</taxon>
        <taxon>Metazoa</taxon>
        <taxon>Chordata</taxon>
        <taxon>Craniata</taxon>
        <taxon>Vertebrata</taxon>
        <taxon>Euteleostomi</taxon>
        <taxon>Actinopterygii</taxon>
        <taxon>Neopterygii</taxon>
        <taxon>Teleostei</taxon>
        <taxon>Ostariophysi</taxon>
        <taxon>Cypriniformes</taxon>
        <taxon>Cyprinidae</taxon>
        <taxon>Labeoninae</taxon>
        <taxon>Labeonini</taxon>
        <taxon>Cirrhinus</taxon>
    </lineage>
</organism>
<feature type="compositionally biased region" description="Polar residues" evidence="1">
    <location>
        <begin position="30"/>
        <end position="39"/>
    </location>
</feature>
<proteinExistence type="predicted"/>
<dbReference type="Proteomes" id="UP001529510">
    <property type="component" value="Unassembled WGS sequence"/>
</dbReference>
<name>A0ABD0NUB8_CIRMR</name>
<dbReference type="EMBL" id="JAMKFB020000019">
    <property type="protein sequence ID" value="KAL0165493.1"/>
    <property type="molecule type" value="Genomic_DNA"/>
</dbReference>
<gene>
    <name evidence="2" type="ORF">M9458_037337</name>
</gene>
<sequence length="123" mass="14341">MWMAVHVASPRIWSRDLQKAWSRWGCRLCSQSSSNTQPSHHPRTQAEKAKRRQAREKAILSSDVNDPGLSWSDKEKVAYTAALVPGEKKDTTLPFPQSYSPEYVEFGWYQWWEKQGFFSPEQH</sequence>
<reference evidence="2 3" key="1">
    <citation type="submission" date="2024-05" db="EMBL/GenBank/DDBJ databases">
        <title>Genome sequencing and assembly of Indian major carp, Cirrhinus mrigala (Hamilton, 1822).</title>
        <authorList>
            <person name="Mohindra V."/>
            <person name="Chowdhury L.M."/>
            <person name="Lal K."/>
            <person name="Jena J.K."/>
        </authorList>
    </citation>
    <scope>NUCLEOTIDE SEQUENCE [LARGE SCALE GENOMIC DNA]</scope>
    <source>
        <strain evidence="2">CM1030</strain>
        <tissue evidence="2">Blood</tissue>
    </source>
</reference>
<evidence type="ECO:0000313" key="2">
    <source>
        <dbReference type="EMBL" id="KAL0165493.1"/>
    </source>
</evidence>
<protein>
    <submittedName>
        <fullName evidence="2">Uncharacterized protein</fullName>
    </submittedName>
</protein>
<dbReference type="AlphaFoldDB" id="A0ABD0NUB8"/>
<comment type="caution">
    <text evidence="2">The sequence shown here is derived from an EMBL/GenBank/DDBJ whole genome shotgun (WGS) entry which is preliminary data.</text>
</comment>
<feature type="region of interest" description="Disordered" evidence="1">
    <location>
        <begin position="30"/>
        <end position="67"/>
    </location>
</feature>